<dbReference type="Pfam" id="PF24855">
    <property type="entry name" value="DUF7729"/>
    <property type="match status" value="1"/>
</dbReference>
<comment type="caution">
    <text evidence="2">The sequence shown here is derived from an EMBL/GenBank/DDBJ whole genome shotgun (WGS) entry which is preliminary data.</text>
</comment>
<evidence type="ECO:0000313" key="3">
    <source>
        <dbReference type="Proteomes" id="UP001498398"/>
    </source>
</evidence>
<proteinExistence type="predicted"/>
<dbReference type="PANTHER" id="PTHR39460:SF1">
    <property type="entry name" value="C6 TRANSCRIPTION FACTOR"/>
    <property type="match status" value="1"/>
</dbReference>
<gene>
    <name evidence="2" type="ORF">VKT23_011932</name>
</gene>
<sequence length="209" mass="22186">MRWFEREMVKNDVCGKEMSEGNDLVVKTGEVCVVLLVVSSPTILARSAHTALLAYPLLQSEACLSLSNTNTYCYVSSIAGGASHAPDIYLYSLPRGIRFPDSVQPSCGACEKDLLGVFGGSLGSSASSKPNTDSLLNLDDTSSIIGLKLTYADAVQTVQRTCGQNFVQTAQASSSGFDANGAAGSFLARRRRMEGLVVGASVVVFWGLW</sequence>
<feature type="domain" description="DUF7729" evidence="1">
    <location>
        <begin position="44"/>
        <end position="169"/>
    </location>
</feature>
<keyword evidence="3" id="KW-1185">Reference proteome</keyword>
<dbReference type="Proteomes" id="UP001498398">
    <property type="component" value="Unassembled WGS sequence"/>
</dbReference>
<evidence type="ECO:0000259" key="1">
    <source>
        <dbReference type="Pfam" id="PF24855"/>
    </source>
</evidence>
<dbReference type="PANTHER" id="PTHR39460">
    <property type="entry name" value="EXPRESSED PROTEIN"/>
    <property type="match status" value="1"/>
</dbReference>
<protein>
    <recommendedName>
        <fullName evidence="1">DUF7729 domain-containing protein</fullName>
    </recommendedName>
</protein>
<dbReference type="InterPro" id="IPR056146">
    <property type="entry name" value="DUF7729"/>
</dbReference>
<evidence type="ECO:0000313" key="2">
    <source>
        <dbReference type="EMBL" id="KAK7453256.1"/>
    </source>
</evidence>
<reference evidence="2 3" key="1">
    <citation type="submission" date="2024-01" db="EMBL/GenBank/DDBJ databases">
        <title>A draft genome for the cacao thread blight pathogen Marasmiellus scandens.</title>
        <authorList>
            <person name="Baruah I.K."/>
            <person name="Leung J."/>
            <person name="Bukari Y."/>
            <person name="Amoako-Attah I."/>
            <person name="Meinhardt L.W."/>
            <person name="Bailey B.A."/>
            <person name="Cohen S.P."/>
        </authorList>
    </citation>
    <scope>NUCLEOTIDE SEQUENCE [LARGE SCALE GENOMIC DNA]</scope>
    <source>
        <strain evidence="2 3">GH-19</strain>
    </source>
</reference>
<name>A0ABR1J7D5_9AGAR</name>
<accession>A0ABR1J7D5</accession>
<organism evidence="2 3">
    <name type="scientific">Marasmiellus scandens</name>
    <dbReference type="NCBI Taxonomy" id="2682957"/>
    <lineage>
        <taxon>Eukaryota</taxon>
        <taxon>Fungi</taxon>
        <taxon>Dikarya</taxon>
        <taxon>Basidiomycota</taxon>
        <taxon>Agaricomycotina</taxon>
        <taxon>Agaricomycetes</taxon>
        <taxon>Agaricomycetidae</taxon>
        <taxon>Agaricales</taxon>
        <taxon>Marasmiineae</taxon>
        <taxon>Omphalotaceae</taxon>
        <taxon>Marasmiellus</taxon>
    </lineage>
</organism>
<dbReference type="EMBL" id="JBANRG010000027">
    <property type="protein sequence ID" value="KAK7453256.1"/>
    <property type="molecule type" value="Genomic_DNA"/>
</dbReference>